<dbReference type="InterPro" id="IPR000440">
    <property type="entry name" value="NADH_UbQ/plastoQ_OxRdtase_su3"/>
</dbReference>
<dbReference type="GO" id="GO:0008137">
    <property type="term" value="F:NADH dehydrogenase (ubiquinone) activity"/>
    <property type="evidence" value="ECO:0007669"/>
    <property type="project" value="UniProtKB-UniRule"/>
</dbReference>
<comment type="subcellular location">
    <subcellularLocation>
        <location evidence="1">Membrane</location>
        <topology evidence="1">Multi-pass membrane protein</topology>
    </subcellularLocation>
    <subcellularLocation>
        <location evidence="13">Mitochondrion membrane</location>
        <topology evidence="13">Multi-pass membrane protein</topology>
    </subcellularLocation>
</comment>
<evidence type="ECO:0000256" key="11">
    <source>
        <dbReference type="ARBA" id="ARBA00023136"/>
    </source>
</evidence>
<keyword evidence="13" id="KW-0249">Electron transport</keyword>
<reference evidence="14" key="2">
    <citation type="journal article" date="2017" name="J. Asia-Pac. Entomol.">
        <title>Next-generation sequencing data used to determine the mitochondrial genomes and a preliminary phylogeny of Verophasmatodea insects.</title>
        <authorList>
            <person name="Zhou Z."/>
            <person name="Guan B."/>
            <person name="Chai J."/>
            <person name="Che X."/>
        </authorList>
    </citation>
    <scope>NUCLEOTIDE SEQUENCE</scope>
</reference>
<proteinExistence type="inferred from homology"/>
<keyword evidence="8 13" id="KW-1133">Transmembrane helix</keyword>
<feature type="transmembrane region" description="Helical" evidence="13">
    <location>
        <begin position="88"/>
        <end position="106"/>
    </location>
</feature>
<evidence type="ECO:0000256" key="4">
    <source>
        <dbReference type="ARBA" id="ARBA00021007"/>
    </source>
</evidence>
<comment type="function">
    <text evidence="13">Core subunit of the mitochondrial membrane respiratory chain NADH dehydrogenase (Complex I) which catalyzes electron transfer from NADH through the respiratory chain, using ubiquinone as an electron acceptor. Essential for the catalytic activity of complex I.</text>
</comment>
<evidence type="ECO:0000313" key="14">
    <source>
        <dbReference type="EMBL" id="ATI10826.1"/>
    </source>
</evidence>
<evidence type="ECO:0000256" key="1">
    <source>
        <dbReference type="ARBA" id="ARBA00004141"/>
    </source>
</evidence>
<protein>
    <recommendedName>
        <fullName evidence="4 13">NADH-ubiquinone oxidoreductase chain 3</fullName>
        <ecNumber evidence="3 13">7.1.1.2</ecNumber>
    </recommendedName>
</protein>
<gene>
    <name evidence="14" type="primary">ND3</name>
</gene>
<organism evidence="14">
    <name type="scientific">Cryptophyllium tibetense</name>
    <dbReference type="NCBI Taxonomy" id="2021296"/>
    <lineage>
        <taxon>Eukaryota</taxon>
        <taxon>Metazoa</taxon>
        <taxon>Ecdysozoa</taxon>
        <taxon>Arthropoda</taxon>
        <taxon>Hexapoda</taxon>
        <taxon>Insecta</taxon>
        <taxon>Pterygota</taxon>
        <taxon>Neoptera</taxon>
        <taxon>Polyneoptera</taxon>
        <taxon>Phasmatodea</taxon>
        <taxon>Verophasmatodea</taxon>
        <taxon>Areolatae</taxon>
        <taxon>Phyllioidea</taxon>
        <taxon>Phylliidae</taxon>
        <taxon>Phylliinae</taxon>
        <taxon>Phylliini</taxon>
        <taxon>Cryptophyllium</taxon>
    </lineage>
</organism>
<dbReference type="GO" id="GO:0030964">
    <property type="term" value="C:NADH dehydrogenase complex"/>
    <property type="evidence" value="ECO:0007669"/>
    <property type="project" value="TreeGrafter"/>
</dbReference>
<dbReference type="Gene3D" id="1.20.58.1610">
    <property type="entry name" value="NADH:ubiquinone/plastoquinone oxidoreductase, chain 3"/>
    <property type="match status" value="1"/>
</dbReference>
<keyword evidence="10 13" id="KW-0830">Ubiquinone</keyword>
<comment type="similarity">
    <text evidence="2 13">Belongs to the complex I subunit 3 family.</text>
</comment>
<evidence type="ECO:0000256" key="13">
    <source>
        <dbReference type="RuleBase" id="RU003640"/>
    </source>
</evidence>
<keyword evidence="13 14" id="KW-0496">Mitochondrion</keyword>
<evidence type="ECO:0000256" key="8">
    <source>
        <dbReference type="ARBA" id="ARBA00022989"/>
    </source>
</evidence>
<sequence length="117" mass="13744">MNSSMYMCLMMMMLTNTILLMNMMMSKKMMKDREKCSPIECGFNPKSSPRMTFSLKFFLIAMIFLIFDIEIALILPMVPSIKFTKMSKWTITSMMFLIILIVGLYYEWNQGALNWAN</sequence>
<dbReference type="FunFam" id="1.20.58.1610:FF:000004">
    <property type="entry name" value="NADH-quinone oxidoreductase subunit A"/>
    <property type="match status" value="1"/>
</dbReference>
<evidence type="ECO:0000256" key="5">
    <source>
        <dbReference type="ARBA" id="ARBA00022448"/>
    </source>
</evidence>
<keyword evidence="11 13" id="KW-0472">Membrane</keyword>
<accession>A0A343KJU3</accession>
<comment type="catalytic activity">
    <reaction evidence="12 13">
        <text>a ubiquinone + NADH + 5 H(+)(in) = a ubiquinol + NAD(+) + 4 H(+)(out)</text>
        <dbReference type="Rhea" id="RHEA:29091"/>
        <dbReference type="Rhea" id="RHEA-COMP:9565"/>
        <dbReference type="Rhea" id="RHEA-COMP:9566"/>
        <dbReference type="ChEBI" id="CHEBI:15378"/>
        <dbReference type="ChEBI" id="CHEBI:16389"/>
        <dbReference type="ChEBI" id="CHEBI:17976"/>
        <dbReference type="ChEBI" id="CHEBI:57540"/>
        <dbReference type="ChEBI" id="CHEBI:57945"/>
        <dbReference type="EC" id="7.1.1.2"/>
    </reaction>
</comment>
<dbReference type="InterPro" id="IPR038430">
    <property type="entry name" value="NDAH_ubi_oxred_su3_sf"/>
</dbReference>
<geneLocation type="mitochondrion" evidence="14"/>
<dbReference type="PANTHER" id="PTHR11058:SF9">
    <property type="entry name" value="NADH-UBIQUINONE OXIDOREDUCTASE CHAIN 3"/>
    <property type="match status" value="1"/>
</dbReference>
<dbReference type="AlphaFoldDB" id="A0A343KJU3"/>
<evidence type="ECO:0000256" key="10">
    <source>
        <dbReference type="ARBA" id="ARBA00023075"/>
    </source>
</evidence>
<dbReference type="Pfam" id="PF00507">
    <property type="entry name" value="Oxidored_q4"/>
    <property type="match status" value="1"/>
</dbReference>
<keyword evidence="6 13" id="KW-0812">Transmembrane</keyword>
<dbReference type="PANTHER" id="PTHR11058">
    <property type="entry name" value="NADH-UBIQUINONE OXIDOREDUCTASE CHAIN 3"/>
    <property type="match status" value="1"/>
</dbReference>
<keyword evidence="7 13" id="KW-1278">Translocase</keyword>
<evidence type="ECO:0000256" key="3">
    <source>
        <dbReference type="ARBA" id="ARBA00012944"/>
    </source>
</evidence>
<evidence type="ECO:0000256" key="12">
    <source>
        <dbReference type="ARBA" id="ARBA00049551"/>
    </source>
</evidence>
<evidence type="ECO:0000256" key="2">
    <source>
        <dbReference type="ARBA" id="ARBA00008472"/>
    </source>
</evidence>
<dbReference type="EMBL" id="KY124332">
    <property type="protein sequence ID" value="ATI10826.1"/>
    <property type="molecule type" value="Genomic_DNA"/>
</dbReference>
<name>A0A343KJU3_9NEOP</name>
<dbReference type="EC" id="7.1.1.2" evidence="3 13"/>
<dbReference type="GO" id="GO:0031966">
    <property type="term" value="C:mitochondrial membrane"/>
    <property type="evidence" value="ECO:0007669"/>
    <property type="project" value="UniProtKB-SubCell"/>
</dbReference>
<keyword evidence="13" id="KW-0679">Respiratory chain</keyword>
<reference evidence="14" key="1">
    <citation type="submission" date="2016-11" db="EMBL/GenBank/DDBJ databases">
        <authorList>
            <person name="Jaros S."/>
            <person name="Januszkiewicz K."/>
            <person name="Wedrychowicz H."/>
        </authorList>
    </citation>
    <scope>NUCLEOTIDE SEQUENCE</scope>
</reference>
<evidence type="ECO:0000256" key="7">
    <source>
        <dbReference type="ARBA" id="ARBA00022967"/>
    </source>
</evidence>
<keyword evidence="5 13" id="KW-0813">Transport</keyword>
<evidence type="ECO:0000256" key="6">
    <source>
        <dbReference type="ARBA" id="ARBA00022692"/>
    </source>
</evidence>
<keyword evidence="9 13" id="KW-0520">NAD</keyword>
<evidence type="ECO:0000256" key="9">
    <source>
        <dbReference type="ARBA" id="ARBA00023027"/>
    </source>
</evidence>